<dbReference type="RefSeq" id="WP_117455745.1">
    <property type="nucleotide sequence ID" value="NZ_JACRTP010000002.1"/>
</dbReference>
<dbReference type="InterPro" id="IPR014718">
    <property type="entry name" value="GH-type_carb-bd"/>
</dbReference>
<dbReference type="Pfam" id="PF01263">
    <property type="entry name" value="Aldose_epim"/>
    <property type="match status" value="1"/>
</dbReference>
<keyword evidence="2" id="KW-1185">Reference proteome</keyword>
<dbReference type="SUPFAM" id="SSF74650">
    <property type="entry name" value="Galactose mutarotase-like"/>
    <property type="match status" value="1"/>
</dbReference>
<dbReference type="InterPro" id="IPR037481">
    <property type="entry name" value="LacX"/>
</dbReference>
<dbReference type="PANTHER" id="PTHR11122">
    <property type="entry name" value="APOSPORY-ASSOCIATED PROTEIN C-RELATED"/>
    <property type="match status" value="1"/>
</dbReference>
<name>A0ABR7PBU4_9FIRM</name>
<dbReference type="CDD" id="cd09024">
    <property type="entry name" value="Aldose_epim_lacX"/>
    <property type="match status" value="1"/>
</dbReference>
<dbReference type="Gene3D" id="2.70.98.10">
    <property type="match status" value="1"/>
</dbReference>
<dbReference type="InterPro" id="IPR008183">
    <property type="entry name" value="Aldose_1/G6P_1-epimerase"/>
</dbReference>
<dbReference type="Proteomes" id="UP000661649">
    <property type="component" value="Unassembled WGS sequence"/>
</dbReference>
<proteinExistence type="predicted"/>
<protein>
    <submittedName>
        <fullName evidence="1">Aldose 1-epimerase family protein</fullName>
    </submittedName>
</protein>
<comment type="caution">
    <text evidence="1">The sequence shown here is derived from an EMBL/GenBank/DDBJ whole genome shotgun (WGS) entry which is preliminary data.</text>
</comment>
<reference evidence="1 2" key="1">
    <citation type="submission" date="2020-08" db="EMBL/GenBank/DDBJ databases">
        <title>Genome public.</title>
        <authorList>
            <person name="Liu C."/>
            <person name="Sun Q."/>
        </authorList>
    </citation>
    <scope>NUCLEOTIDE SEQUENCE [LARGE SCALE GENOMIC DNA]</scope>
    <source>
        <strain evidence="1 2">3_YM_SP_D4_24.mj</strain>
    </source>
</reference>
<dbReference type="PANTHER" id="PTHR11122:SF13">
    <property type="entry name" value="GLUCOSE-6-PHOSPHATE 1-EPIMERASE"/>
    <property type="match status" value="1"/>
</dbReference>
<accession>A0ABR7PBU4</accession>
<evidence type="ECO:0000313" key="1">
    <source>
        <dbReference type="EMBL" id="MBC8628290.1"/>
    </source>
</evidence>
<dbReference type="InterPro" id="IPR011013">
    <property type="entry name" value="Gal_mutarotase_sf_dom"/>
</dbReference>
<organism evidence="1 2">
    <name type="scientific">Blautia stercoris</name>
    <dbReference type="NCBI Taxonomy" id="871664"/>
    <lineage>
        <taxon>Bacteria</taxon>
        <taxon>Bacillati</taxon>
        <taxon>Bacillota</taxon>
        <taxon>Clostridia</taxon>
        <taxon>Lachnospirales</taxon>
        <taxon>Lachnospiraceae</taxon>
        <taxon>Blautia</taxon>
    </lineage>
</organism>
<gene>
    <name evidence="1" type="ORF">H8712_06620</name>
</gene>
<sequence>MAEYQLKNQELTLKISSKGAEMKSLKDNKTNQEYLWHGDSAYWGRTSPVLFPIVGNYREKESVFEGKTYSMSQHGFARDMEFTLESQKEEEIWFELKENEETLKKYPFAFRLHLGYRLDGRSVEVLWKVENPNEKKMYFSIGGHPAFNCPLKAEEKQSDYQLSFDTDKTLVCSILGETGLLTARKKEFELTNHKMRIVEDLFDEDALIIEGNQAKRVGLVNPQGETYLEVEFDAPLFGIWSPAKKSAPFVCIEPWYGRSDKEDFSKKLEEREWGNELKAGEIFEKSYQIRVK</sequence>
<evidence type="ECO:0000313" key="2">
    <source>
        <dbReference type="Proteomes" id="UP000661649"/>
    </source>
</evidence>
<dbReference type="EMBL" id="JACRTP010000002">
    <property type="protein sequence ID" value="MBC8628290.1"/>
    <property type="molecule type" value="Genomic_DNA"/>
</dbReference>